<evidence type="ECO:0000256" key="1">
    <source>
        <dbReference type="SAM" id="Phobius"/>
    </source>
</evidence>
<feature type="transmembrane region" description="Helical" evidence="1">
    <location>
        <begin position="150"/>
        <end position="168"/>
    </location>
</feature>
<dbReference type="InterPro" id="IPR025565">
    <property type="entry name" value="DUF4328"/>
</dbReference>
<keyword evidence="4" id="KW-1185">Reference proteome</keyword>
<reference evidence="3 4" key="1">
    <citation type="submission" date="2020-03" db="EMBL/GenBank/DDBJ databases">
        <title>Isolation and identification of active actinomycetes.</title>
        <authorList>
            <person name="Sun X."/>
        </authorList>
    </citation>
    <scope>NUCLEOTIDE SEQUENCE [LARGE SCALE GENOMIC DNA]</scope>
    <source>
        <strain evidence="3 4">NEAU-D13</strain>
    </source>
</reference>
<accession>A0A7C9VN44</accession>
<proteinExistence type="predicted"/>
<feature type="domain" description="DUF4328" evidence="2">
    <location>
        <begin position="50"/>
        <end position="207"/>
    </location>
</feature>
<dbReference type="RefSeq" id="WP_166046144.1">
    <property type="nucleotide sequence ID" value="NZ_JAAMPJ010000003.1"/>
</dbReference>
<keyword evidence="1" id="KW-1133">Transmembrane helix</keyword>
<evidence type="ECO:0000313" key="4">
    <source>
        <dbReference type="Proteomes" id="UP000481360"/>
    </source>
</evidence>
<organism evidence="3 4">
    <name type="scientific">Lentzea alba</name>
    <dbReference type="NCBI Taxonomy" id="2714351"/>
    <lineage>
        <taxon>Bacteria</taxon>
        <taxon>Bacillati</taxon>
        <taxon>Actinomycetota</taxon>
        <taxon>Actinomycetes</taxon>
        <taxon>Pseudonocardiales</taxon>
        <taxon>Pseudonocardiaceae</taxon>
        <taxon>Lentzea</taxon>
    </lineage>
</organism>
<dbReference type="AlphaFoldDB" id="A0A7C9VN44"/>
<comment type="caution">
    <text evidence="3">The sequence shown here is derived from an EMBL/GenBank/DDBJ whole genome shotgun (WGS) entry which is preliminary data.</text>
</comment>
<name>A0A7C9VN44_9PSEU</name>
<feature type="transmembrane region" description="Helical" evidence="1">
    <location>
        <begin position="180"/>
        <end position="200"/>
    </location>
</feature>
<evidence type="ECO:0000259" key="2">
    <source>
        <dbReference type="Pfam" id="PF14219"/>
    </source>
</evidence>
<sequence length="224" mass="25035">MEHFRPVRGLGLAASVLVGLVALGNIAEAAVGWFTYSTVVDYRAGTAPRADLRAVDVANVLIDGPQTMLALVALVVFAMWLYNARINAERLTYAAEHQHTRVWVWLGWLAPVVNLWFPKQIVDDIWRASDPQQQGVPLQQRVQSRTTTRWWTAYVLMWLFDLAYLQFFENGQLTTESFQIAAILSTFCALAGILAAVLAVQVVHRISEFQATPLSPLRTDQLPG</sequence>
<protein>
    <submittedName>
        <fullName evidence="3">DUF4328 domain-containing protein</fullName>
    </submittedName>
</protein>
<keyword evidence="1" id="KW-0472">Membrane</keyword>
<dbReference type="EMBL" id="JAAMPJ010000003">
    <property type="protein sequence ID" value="NGY60154.1"/>
    <property type="molecule type" value="Genomic_DNA"/>
</dbReference>
<keyword evidence="1" id="KW-0812">Transmembrane</keyword>
<gene>
    <name evidence="3" type="ORF">G7043_14590</name>
</gene>
<dbReference type="Proteomes" id="UP000481360">
    <property type="component" value="Unassembled WGS sequence"/>
</dbReference>
<evidence type="ECO:0000313" key="3">
    <source>
        <dbReference type="EMBL" id="NGY60154.1"/>
    </source>
</evidence>
<dbReference type="Pfam" id="PF14219">
    <property type="entry name" value="DUF4328"/>
    <property type="match status" value="1"/>
</dbReference>
<feature type="transmembrane region" description="Helical" evidence="1">
    <location>
        <begin position="64"/>
        <end position="82"/>
    </location>
</feature>